<sequence length="289" mass="31374">MNRSFLRKSPQTLGFTLIELLVVIAIIAILAAILFPVFAQAREKARQSACISNFKQIGLAILQYNQDNDESFPPSQVSTSGMGNFTTGYDWTYVINPYVKNGQNNATTVAGRNILGYAGGVYSCPSAVHRDQQAQFVVRDDVFPVWYDNGTGLSANASGPSVTLAAIDSPAESIGIWEAGANGASAMAPDGTTIYSNPRGSYYPMDKWAWFSGSTFVPNIKDCDIASGDGGGYQSCNTMPRYRHSGTCDMLFLDGHVKSQHKGADYYSKNLYIPGLTCEQYWNQCPGTP</sequence>
<evidence type="ECO:0000256" key="1">
    <source>
        <dbReference type="ARBA" id="ARBA00022481"/>
    </source>
</evidence>
<dbReference type="RefSeq" id="WP_125205849.1">
    <property type="nucleotide sequence ID" value="NZ_AP025739.1"/>
</dbReference>
<dbReference type="Proteomes" id="UP000287394">
    <property type="component" value="Chromosome"/>
</dbReference>
<dbReference type="GO" id="GO:0015627">
    <property type="term" value="C:type II protein secretion system complex"/>
    <property type="evidence" value="ECO:0007669"/>
    <property type="project" value="InterPro"/>
</dbReference>
<dbReference type="Pfam" id="PF07963">
    <property type="entry name" value="N_methyl"/>
    <property type="match status" value="1"/>
</dbReference>
<dbReference type="OrthoDB" id="280382at2"/>
<protein>
    <submittedName>
        <fullName evidence="2">Uncharacterized protein</fullName>
    </submittedName>
</protein>
<dbReference type="InterPro" id="IPR012902">
    <property type="entry name" value="N_methyl_site"/>
</dbReference>
<evidence type="ECO:0000313" key="3">
    <source>
        <dbReference type="Proteomes" id="UP000287394"/>
    </source>
</evidence>
<dbReference type="Pfam" id="PF07596">
    <property type="entry name" value="SBP_bac_10"/>
    <property type="match status" value="1"/>
</dbReference>
<organism evidence="2 3">
    <name type="scientific">Capsulimonas corticalis</name>
    <dbReference type="NCBI Taxonomy" id="2219043"/>
    <lineage>
        <taxon>Bacteria</taxon>
        <taxon>Bacillati</taxon>
        <taxon>Armatimonadota</taxon>
        <taxon>Armatimonadia</taxon>
        <taxon>Capsulimonadales</taxon>
        <taxon>Capsulimonadaceae</taxon>
        <taxon>Capsulimonas</taxon>
    </lineage>
</organism>
<dbReference type="NCBIfam" id="TIGR02532">
    <property type="entry name" value="IV_pilin_GFxxxE"/>
    <property type="match status" value="1"/>
</dbReference>
<dbReference type="Gene3D" id="3.30.700.10">
    <property type="entry name" value="Glycoprotein, Type 4 Pilin"/>
    <property type="match status" value="1"/>
</dbReference>
<keyword evidence="1" id="KW-0488">Methylation</keyword>
<gene>
    <name evidence="2" type="ORF">CCAX7_002850</name>
</gene>
<dbReference type="PANTHER" id="PTHR30093:SF2">
    <property type="entry name" value="TYPE II SECRETION SYSTEM PROTEIN H"/>
    <property type="match status" value="1"/>
</dbReference>
<accession>A0A402CRV1</accession>
<dbReference type="SUPFAM" id="SSF54523">
    <property type="entry name" value="Pili subunits"/>
    <property type="match status" value="1"/>
</dbReference>
<keyword evidence="3" id="KW-1185">Reference proteome</keyword>
<evidence type="ECO:0000313" key="2">
    <source>
        <dbReference type="EMBL" id="BDI28234.1"/>
    </source>
</evidence>
<dbReference type="EMBL" id="AP025739">
    <property type="protein sequence ID" value="BDI28234.1"/>
    <property type="molecule type" value="Genomic_DNA"/>
</dbReference>
<dbReference type="InterPro" id="IPR045584">
    <property type="entry name" value="Pilin-like"/>
</dbReference>
<dbReference type="AlphaFoldDB" id="A0A402CRV1"/>
<name>A0A402CRV1_9BACT</name>
<proteinExistence type="predicted"/>
<dbReference type="GO" id="GO:0015628">
    <property type="term" value="P:protein secretion by the type II secretion system"/>
    <property type="evidence" value="ECO:0007669"/>
    <property type="project" value="InterPro"/>
</dbReference>
<dbReference type="PANTHER" id="PTHR30093">
    <property type="entry name" value="GENERAL SECRETION PATHWAY PROTEIN G"/>
    <property type="match status" value="1"/>
</dbReference>
<dbReference type="KEGG" id="ccot:CCAX7_002850"/>
<dbReference type="PRINTS" id="PR00813">
    <property type="entry name" value="BCTERIALGSPG"/>
</dbReference>
<reference evidence="2 3" key="1">
    <citation type="journal article" date="2019" name="Int. J. Syst. Evol. Microbiol.">
        <title>Capsulimonas corticalis gen. nov., sp. nov., an aerobic capsulated bacterium, of a novel bacterial order, Capsulimonadales ord. nov., of the class Armatimonadia of the phylum Armatimonadetes.</title>
        <authorList>
            <person name="Li J."/>
            <person name="Kudo C."/>
            <person name="Tonouchi A."/>
        </authorList>
    </citation>
    <scope>NUCLEOTIDE SEQUENCE [LARGE SCALE GENOMIC DNA]</scope>
    <source>
        <strain evidence="2 3">AX-7</strain>
    </source>
</reference>
<dbReference type="InterPro" id="IPR011453">
    <property type="entry name" value="DUF1559"/>
</dbReference>
<dbReference type="InterPro" id="IPR000983">
    <property type="entry name" value="Bac_GSPG_pilin"/>
</dbReference>